<dbReference type="RefSeq" id="WP_057825275.1">
    <property type="nucleotide sequence ID" value="NZ_AZFX01000080.1"/>
</dbReference>
<evidence type="ECO:0000313" key="1">
    <source>
        <dbReference type="EMBL" id="KRM08633.1"/>
    </source>
</evidence>
<dbReference type="Proteomes" id="UP000051315">
    <property type="component" value="Unassembled WGS sequence"/>
</dbReference>
<comment type="caution">
    <text evidence="1">The sequence shown here is derived from an EMBL/GenBank/DDBJ whole genome shotgun (WGS) entry which is preliminary data.</text>
</comment>
<protein>
    <recommendedName>
        <fullName evidence="3">IpaB EvcA family protein</fullName>
    </recommendedName>
</protein>
<dbReference type="AlphaFoldDB" id="A0A0R1VZP0"/>
<dbReference type="EMBL" id="AZFX01000080">
    <property type="protein sequence ID" value="KRM08633.1"/>
    <property type="molecule type" value="Genomic_DNA"/>
</dbReference>
<sequence length="324" mass="37280">MTASIQLSASVLAFLEEMRATLAPHTIELQLKTSQLPAGSFDPEEFETRHDDQGNIQIPVWNQAFADFIVVHELIHLQQERQQIVQIGFVRLEDQQLVQVLYVISQSLMNTVLHQGMHSQLKQFELFTERFNLIVQSTFEQELPAETAQSSHLQIVLTALQMMDTFTFIGQIPAWRVRYPRSFMLAERMWQLMQDAPLATNRHLRHLFLALNQTLTDYFESTELAAIDLSRDLIVTPVFSDRQLKLDVRQLFQLYHVTDSAGLYLGLGRNDQQAAFELRLPKLSDAEQQAKMMGIYQSKIGSFFEASHLPFAPRDLVIFERAGD</sequence>
<evidence type="ECO:0008006" key="3">
    <source>
        <dbReference type="Google" id="ProtNLM"/>
    </source>
</evidence>
<accession>A0A0R1VZP0</accession>
<reference evidence="1 2" key="1">
    <citation type="journal article" date="2015" name="Genome Announc.">
        <title>Expanding the biotechnology potential of lactobacilli through comparative genomics of 213 strains and associated genera.</title>
        <authorList>
            <person name="Sun Z."/>
            <person name="Harris H.M."/>
            <person name="McCann A."/>
            <person name="Guo C."/>
            <person name="Argimon S."/>
            <person name="Zhang W."/>
            <person name="Yang X."/>
            <person name="Jeffery I.B."/>
            <person name="Cooney J.C."/>
            <person name="Kagawa T.F."/>
            <person name="Liu W."/>
            <person name="Song Y."/>
            <person name="Salvetti E."/>
            <person name="Wrobel A."/>
            <person name="Rasinkangas P."/>
            <person name="Parkhill J."/>
            <person name="Rea M.C."/>
            <person name="O'Sullivan O."/>
            <person name="Ritari J."/>
            <person name="Douillard F.P."/>
            <person name="Paul Ross R."/>
            <person name="Yang R."/>
            <person name="Briner A.E."/>
            <person name="Felis G.E."/>
            <person name="de Vos W.M."/>
            <person name="Barrangou R."/>
            <person name="Klaenhammer T.R."/>
            <person name="Caufield P.W."/>
            <person name="Cui Y."/>
            <person name="Zhang H."/>
            <person name="O'Toole P.W."/>
        </authorList>
    </citation>
    <scope>NUCLEOTIDE SEQUENCE [LARGE SCALE GENOMIC DNA]</scope>
    <source>
        <strain evidence="1 2">DSM 17758</strain>
    </source>
</reference>
<gene>
    <name evidence="1" type="ORF">FC15_GL000371</name>
</gene>
<keyword evidence="2" id="KW-1185">Reference proteome</keyword>
<dbReference type="OrthoDB" id="2246846at2"/>
<dbReference type="STRING" id="1423735.FC15_GL000371"/>
<evidence type="ECO:0000313" key="2">
    <source>
        <dbReference type="Proteomes" id="UP000051315"/>
    </source>
</evidence>
<dbReference type="PATRIC" id="fig|1423735.3.peg.384"/>
<name>A0A0R1VZP0_9LACO</name>
<proteinExistence type="predicted"/>
<organism evidence="1 2">
    <name type="scientific">Lapidilactobacillus concavus DSM 17758</name>
    <dbReference type="NCBI Taxonomy" id="1423735"/>
    <lineage>
        <taxon>Bacteria</taxon>
        <taxon>Bacillati</taxon>
        <taxon>Bacillota</taxon>
        <taxon>Bacilli</taxon>
        <taxon>Lactobacillales</taxon>
        <taxon>Lactobacillaceae</taxon>
        <taxon>Lapidilactobacillus</taxon>
    </lineage>
</organism>